<keyword evidence="2" id="KW-1185">Reference proteome</keyword>
<gene>
    <name evidence="1" type="ORF">SEVIR_8G175700v2</name>
</gene>
<accession>A0A4U6TK95</accession>
<sequence>MALPSYSCVLCQHDNEETLFHLLLQCPFAQECWINISLFANLTDEPYTILTSFKTQLQVPFFMEIIVLMSWCIWMARNDWIFRNITPSVQDAMMRFRTIFTQVVLRVKEAWKQSMFEWLEHSL</sequence>
<name>A0A4U6TK95_SETVI</name>
<organism evidence="1 2">
    <name type="scientific">Setaria viridis</name>
    <name type="common">Green bristlegrass</name>
    <name type="synonym">Setaria italica subsp. viridis</name>
    <dbReference type="NCBI Taxonomy" id="4556"/>
    <lineage>
        <taxon>Eukaryota</taxon>
        <taxon>Viridiplantae</taxon>
        <taxon>Streptophyta</taxon>
        <taxon>Embryophyta</taxon>
        <taxon>Tracheophyta</taxon>
        <taxon>Spermatophyta</taxon>
        <taxon>Magnoliopsida</taxon>
        <taxon>Liliopsida</taxon>
        <taxon>Poales</taxon>
        <taxon>Poaceae</taxon>
        <taxon>PACMAD clade</taxon>
        <taxon>Panicoideae</taxon>
        <taxon>Panicodae</taxon>
        <taxon>Paniceae</taxon>
        <taxon>Cenchrinae</taxon>
        <taxon>Setaria</taxon>
    </lineage>
</organism>
<dbReference type="EMBL" id="CM016559">
    <property type="protein sequence ID" value="TKW01373.1"/>
    <property type="molecule type" value="Genomic_DNA"/>
</dbReference>
<evidence type="ECO:0000313" key="1">
    <source>
        <dbReference type="EMBL" id="TKW01373.1"/>
    </source>
</evidence>
<proteinExistence type="predicted"/>
<dbReference type="Gramene" id="TKW01373">
    <property type="protein sequence ID" value="TKW01373"/>
    <property type="gene ID" value="SEVIR_8G175700v2"/>
</dbReference>
<reference evidence="1" key="1">
    <citation type="submission" date="2019-03" db="EMBL/GenBank/DDBJ databases">
        <title>WGS assembly of Setaria viridis.</title>
        <authorList>
            <person name="Huang P."/>
            <person name="Jenkins J."/>
            <person name="Grimwood J."/>
            <person name="Barry K."/>
            <person name="Healey A."/>
            <person name="Mamidi S."/>
            <person name="Sreedasyam A."/>
            <person name="Shu S."/>
            <person name="Feldman M."/>
            <person name="Wu J."/>
            <person name="Yu Y."/>
            <person name="Chen C."/>
            <person name="Johnson J."/>
            <person name="Rokhsar D."/>
            <person name="Baxter I."/>
            <person name="Schmutz J."/>
            <person name="Brutnell T."/>
            <person name="Kellogg E."/>
        </authorList>
    </citation>
    <scope>NUCLEOTIDE SEQUENCE [LARGE SCALE GENOMIC DNA]</scope>
</reference>
<dbReference type="Proteomes" id="UP000298652">
    <property type="component" value="Chromosome 8"/>
</dbReference>
<dbReference type="AlphaFoldDB" id="A0A4U6TK95"/>
<evidence type="ECO:0000313" key="2">
    <source>
        <dbReference type="Proteomes" id="UP000298652"/>
    </source>
</evidence>
<protein>
    <submittedName>
        <fullName evidence="1">Uncharacterized protein</fullName>
    </submittedName>
</protein>